<feature type="compositionally biased region" description="Basic residues" evidence="1">
    <location>
        <begin position="100"/>
        <end position="109"/>
    </location>
</feature>
<dbReference type="EMBL" id="HBIW01009651">
    <property type="protein sequence ID" value="CAE0692799.1"/>
    <property type="molecule type" value="Transcribed_RNA"/>
</dbReference>
<proteinExistence type="predicted"/>
<evidence type="ECO:0000256" key="1">
    <source>
        <dbReference type="SAM" id="MobiDB-lite"/>
    </source>
</evidence>
<feature type="compositionally biased region" description="Basic and acidic residues" evidence="1">
    <location>
        <begin position="110"/>
        <end position="128"/>
    </location>
</feature>
<gene>
    <name evidence="2" type="ORF">PCAL00307_LOCUS8232</name>
    <name evidence="3" type="ORF">PCAL00307_LOCUS8235</name>
    <name evidence="4" type="ORF">PCAL00307_LOCUS8238</name>
</gene>
<dbReference type="AlphaFoldDB" id="A0A6S8TRH1"/>
<dbReference type="EMBL" id="HBIW01009654">
    <property type="protein sequence ID" value="CAE0692802.1"/>
    <property type="molecule type" value="Transcribed_RNA"/>
</dbReference>
<evidence type="ECO:0000313" key="2">
    <source>
        <dbReference type="EMBL" id="CAE0692796.1"/>
    </source>
</evidence>
<feature type="region of interest" description="Disordered" evidence="1">
    <location>
        <begin position="98"/>
        <end position="129"/>
    </location>
</feature>
<reference evidence="3" key="1">
    <citation type="submission" date="2021-01" db="EMBL/GenBank/DDBJ databases">
        <authorList>
            <person name="Corre E."/>
            <person name="Pelletier E."/>
            <person name="Niang G."/>
            <person name="Scheremetjew M."/>
            <person name="Finn R."/>
            <person name="Kale V."/>
            <person name="Holt S."/>
            <person name="Cochrane G."/>
            <person name="Meng A."/>
            <person name="Brown T."/>
            <person name="Cohen L."/>
        </authorList>
    </citation>
    <scope>NUCLEOTIDE SEQUENCE</scope>
    <source>
        <strain evidence="3">CCMP1756</strain>
    </source>
</reference>
<organism evidence="3">
    <name type="scientific">Pelagomonas calceolata</name>
    <dbReference type="NCBI Taxonomy" id="35677"/>
    <lineage>
        <taxon>Eukaryota</taxon>
        <taxon>Sar</taxon>
        <taxon>Stramenopiles</taxon>
        <taxon>Ochrophyta</taxon>
        <taxon>Pelagophyceae</taxon>
        <taxon>Pelagomonadales</taxon>
        <taxon>Pelagomonadaceae</taxon>
        <taxon>Pelagomonas</taxon>
    </lineage>
</organism>
<evidence type="ECO:0000313" key="3">
    <source>
        <dbReference type="EMBL" id="CAE0692799.1"/>
    </source>
</evidence>
<evidence type="ECO:0000313" key="4">
    <source>
        <dbReference type="EMBL" id="CAE0692802.1"/>
    </source>
</evidence>
<feature type="region of interest" description="Disordered" evidence="1">
    <location>
        <begin position="327"/>
        <end position="352"/>
    </location>
</feature>
<sequence length="352" mass="40728">MGRNRKCDTGHDVSWRWAWKPVGKKRPMKLKSGDGLCDALRGVRVINIGDSLTHQLVETWRARRIASSWPVPDGYAYKKSEEGHLSKEIDLANEFARQTRGGRRRRRLGPHKEAREAAEREARQRSDADEQCANGATFQFIEPQRPWSLVPWAFQEHDPSVAKCGVAFRNQTRDFATHKASELSVWRAVFGKGAIEKDKKKREKRKQRHKAERTRMAVVYNCFAHLESIALEVMNCYAEEAPDRFPTRAAAHKLALADVVAWWRFELAAMARALRTSADRARFPRPFFVSSSLWRRARNEDLGRLRGSRRGRSTTLYPDEMFGTPGWALRRRNQRPGWAREERRPPRATTEP</sequence>
<accession>A0A6S8TRH1</accession>
<dbReference type="EMBL" id="HBIW01009648">
    <property type="protein sequence ID" value="CAE0692796.1"/>
    <property type="molecule type" value="Transcribed_RNA"/>
</dbReference>
<name>A0A6S8TRH1_9STRA</name>
<protein>
    <submittedName>
        <fullName evidence="3">Uncharacterized protein</fullName>
    </submittedName>
</protein>